<dbReference type="eggNOG" id="COG0451">
    <property type="taxonomic scope" value="Bacteria"/>
</dbReference>
<dbReference type="AlphaFoldDB" id="U3A7N5"/>
<dbReference type="InterPro" id="IPR001509">
    <property type="entry name" value="Epimerase_deHydtase"/>
</dbReference>
<evidence type="ECO:0000313" key="3">
    <source>
        <dbReference type="Proteomes" id="UP000016568"/>
    </source>
</evidence>
<sequence>MKILVVGGTGMIGGHAALHLQSLGHDVAIAGRRPPQASTELVNLPFVQGDFMEGTFTKEQLAPFDAIVFAAGNDIRHLPKGENFSAHVLRSNAECVPAFAALARDAGVKRFVHIGSFYPHIAPELMETNDYIRSRQLAVDGIIALAGPDFHVCSLDAPFVVGTVPGMRLPMFEAYTRYAEGKMDGLEPFGPAGGTNFISCRSLSEAIAGALDGAENGKAYLVGDENLAFADYFGMFFKAAGNPAPVPELDKEHPFIPDVGLYTGRGNYVRYEPDAAETALLGYRRNDIMAAVEEIVGQYRSRD</sequence>
<reference evidence="2 3" key="1">
    <citation type="submission" date="2013-09" db="EMBL/GenBank/DDBJ databases">
        <title>Whole genome shotgun sequence of Novosphingobium tardaugens NBRC 16725.</title>
        <authorList>
            <person name="Isaki S."/>
            <person name="Hosoyama A."/>
            <person name="Tsuchikane K."/>
            <person name="Katsumata H."/>
            <person name="Ando Y."/>
            <person name="Yamazaki S."/>
            <person name="Fujita N."/>
        </authorList>
    </citation>
    <scope>NUCLEOTIDE SEQUENCE [LARGE SCALE GENOMIC DNA]</scope>
    <source>
        <strain evidence="2 3">NBRC 16725</strain>
    </source>
</reference>
<dbReference type="Gene3D" id="3.40.50.720">
    <property type="entry name" value="NAD(P)-binding Rossmann-like Domain"/>
    <property type="match status" value="1"/>
</dbReference>
<protein>
    <submittedName>
        <fullName evidence="2">Putative NAD-dependent epimerase/dehydratase</fullName>
    </submittedName>
</protein>
<evidence type="ECO:0000313" key="2">
    <source>
        <dbReference type="EMBL" id="GAD50763.1"/>
    </source>
</evidence>
<dbReference type="RefSeq" id="WP_021691581.1">
    <property type="nucleotide sequence ID" value="NZ_BASZ01000012.1"/>
</dbReference>
<evidence type="ECO:0000259" key="1">
    <source>
        <dbReference type="Pfam" id="PF01370"/>
    </source>
</evidence>
<dbReference type="GO" id="GO:0004029">
    <property type="term" value="F:aldehyde dehydrogenase (NAD+) activity"/>
    <property type="evidence" value="ECO:0007669"/>
    <property type="project" value="TreeGrafter"/>
</dbReference>
<dbReference type="EMBL" id="BASZ01000012">
    <property type="protein sequence ID" value="GAD50763.1"/>
    <property type="molecule type" value="Genomic_DNA"/>
</dbReference>
<name>U3A7N5_9SPHN</name>
<dbReference type="SUPFAM" id="SSF51735">
    <property type="entry name" value="NAD(P)-binding Rossmann-fold domains"/>
    <property type="match status" value="1"/>
</dbReference>
<dbReference type="InterPro" id="IPR036291">
    <property type="entry name" value="NAD(P)-bd_dom_sf"/>
</dbReference>
<accession>U3A7N5</accession>
<dbReference type="Pfam" id="PF01370">
    <property type="entry name" value="Epimerase"/>
    <property type="match status" value="1"/>
</dbReference>
<dbReference type="KEGG" id="ntd:EGO55_11075"/>
<dbReference type="OrthoDB" id="5723970at2"/>
<dbReference type="PANTHER" id="PTHR48079:SF6">
    <property type="entry name" value="NAD(P)-BINDING DOMAIN-CONTAINING PROTEIN-RELATED"/>
    <property type="match status" value="1"/>
</dbReference>
<comment type="caution">
    <text evidence="2">The sequence shown here is derived from an EMBL/GenBank/DDBJ whole genome shotgun (WGS) entry which is preliminary data.</text>
</comment>
<keyword evidence="3" id="KW-1185">Reference proteome</keyword>
<proteinExistence type="predicted"/>
<gene>
    <name evidence="2" type="ORF">NT2_12_00270</name>
</gene>
<dbReference type="GO" id="GO:0005737">
    <property type="term" value="C:cytoplasm"/>
    <property type="evidence" value="ECO:0007669"/>
    <property type="project" value="TreeGrafter"/>
</dbReference>
<dbReference type="InterPro" id="IPR051783">
    <property type="entry name" value="NAD(P)-dependent_oxidoreduct"/>
</dbReference>
<feature type="domain" description="NAD-dependent epimerase/dehydratase" evidence="1">
    <location>
        <begin position="3"/>
        <end position="123"/>
    </location>
</feature>
<dbReference type="PANTHER" id="PTHR48079">
    <property type="entry name" value="PROTEIN YEEZ"/>
    <property type="match status" value="1"/>
</dbReference>
<dbReference type="Proteomes" id="UP000016568">
    <property type="component" value="Unassembled WGS sequence"/>
</dbReference>
<organism evidence="2 3">
    <name type="scientific">Caenibius tardaugens NBRC 16725</name>
    <dbReference type="NCBI Taxonomy" id="1219035"/>
    <lineage>
        <taxon>Bacteria</taxon>
        <taxon>Pseudomonadati</taxon>
        <taxon>Pseudomonadota</taxon>
        <taxon>Alphaproteobacteria</taxon>
        <taxon>Sphingomonadales</taxon>
        <taxon>Erythrobacteraceae</taxon>
        <taxon>Caenibius</taxon>
    </lineage>
</organism>